<evidence type="ECO:0000313" key="2">
    <source>
        <dbReference type="EMBL" id="CAH2019009.1"/>
    </source>
</evidence>
<dbReference type="GO" id="GO:0071897">
    <property type="term" value="P:DNA biosynthetic process"/>
    <property type="evidence" value="ECO:0007669"/>
    <property type="project" value="UniProtKB-ARBA"/>
</dbReference>
<organism evidence="2 3">
    <name type="scientific">Acanthoscelides obtectus</name>
    <name type="common">Bean weevil</name>
    <name type="synonym">Bruchus obtectus</name>
    <dbReference type="NCBI Taxonomy" id="200917"/>
    <lineage>
        <taxon>Eukaryota</taxon>
        <taxon>Metazoa</taxon>
        <taxon>Ecdysozoa</taxon>
        <taxon>Arthropoda</taxon>
        <taxon>Hexapoda</taxon>
        <taxon>Insecta</taxon>
        <taxon>Pterygota</taxon>
        <taxon>Neoptera</taxon>
        <taxon>Endopterygota</taxon>
        <taxon>Coleoptera</taxon>
        <taxon>Polyphaga</taxon>
        <taxon>Cucujiformia</taxon>
        <taxon>Chrysomeloidea</taxon>
        <taxon>Chrysomelidae</taxon>
        <taxon>Bruchinae</taxon>
        <taxon>Bruchini</taxon>
        <taxon>Acanthoscelides</taxon>
    </lineage>
</organism>
<reference evidence="2" key="1">
    <citation type="submission" date="2022-03" db="EMBL/GenBank/DDBJ databases">
        <authorList>
            <person name="Sayadi A."/>
        </authorList>
    </citation>
    <scope>NUCLEOTIDE SEQUENCE</scope>
</reference>
<feature type="domain" description="Reverse transcriptase" evidence="1">
    <location>
        <begin position="1"/>
        <end position="220"/>
    </location>
</feature>
<dbReference type="PANTHER" id="PTHR33332">
    <property type="entry name" value="REVERSE TRANSCRIPTASE DOMAIN-CONTAINING PROTEIN"/>
    <property type="match status" value="1"/>
</dbReference>
<dbReference type="EMBL" id="CAKOFQ010010102">
    <property type="protein sequence ID" value="CAH2019009.1"/>
    <property type="molecule type" value="Genomic_DNA"/>
</dbReference>
<dbReference type="SUPFAM" id="SSF56672">
    <property type="entry name" value="DNA/RNA polymerases"/>
    <property type="match status" value="1"/>
</dbReference>
<name>A0A9P0VST6_ACAOB</name>
<keyword evidence="3" id="KW-1185">Reference proteome</keyword>
<sequence length="256" mass="28973">MSLENGLSDNQFGFRKGRSTVHAIGLVVEKAGKAMAVESSGTEKDSCCTRRNRYPKCLQSARWHIIIDSLARKKVPSYILRLIVNYMSDRWITYDTETWSMCEQMTCGAPQGSRIGPLLWNVMYDDFLRMELPEDTSIVGFADDAIMVSAAASVEVLGIKVNDSLSRAKRWMECRGLQMVLDKTEALLVTDRRSYQNPAIEIDGYRLEWKRQITYLGVELDRRLKFGAHIQRATLGAIKCAQACQDLCRTLEATSI</sequence>
<dbReference type="Proteomes" id="UP001152888">
    <property type="component" value="Unassembled WGS sequence"/>
</dbReference>
<evidence type="ECO:0000313" key="3">
    <source>
        <dbReference type="Proteomes" id="UP001152888"/>
    </source>
</evidence>
<protein>
    <recommendedName>
        <fullName evidence="1">Reverse transcriptase domain-containing protein</fullName>
    </recommendedName>
</protein>
<comment type="caution">
    <text evidence="2">The sequence shown here is derived from an EMBL/GenBank/DDBJ whole genome shotgun (WGS) entry which is preliminary data.</text>
</comment>
<dbReference type="Pfam" id="PF00078">
    <property type="entry name" value="RVT_1"/>
    <property type="match status" value="1"/>
</dbReference>
<dbReference type="InterPro" id="IPR043502">
    <property type="entry name" value="DNA/RNA_pol_sf"/>
</dbReference>
<evidence type="ECO:0000259" key="1">
    <source>
        <dbReference type="PROSITE" id="PS50878"/>
    </source>
</evidence>
<dbReference type="PROSITE" id="PS50878">
    <property type="entry name" value="RT_POL"/>
    <property type="match status" value="1"/>
</dbReference>
<dbReference type="AlphaFoldDB" id="A0A9P0VST6"/>
<accession>A0A9P0VST6</accession>
<dbReference type="InterPro" id="IPR000477">
    <property type="entry name" value="RT_dom"/>
</dbReference>
<dbReference type="OrthoDB" id="8051783at2759"/>
<gene>
    <name evidence="2" type="ORF">ACAOBT_LOCUS36992</name>
</gene>
<proteinExistence type="predicted"/>